<evidence type="ECO:0000256" key="1">
    <source>
        <dbReference type="SAM" id="SignalP"/>
    </source>
</evidence>
<keyword evidence="1" id="KW-0732">Signal</keyword>
<reference evidence="2 3" key="1">
    <citation type="submission" date="2018-11" db="EMBL/GenBank/DDBJ databases">
        <title>Draft genome analysis of Rheinheimera mesophila isolated from an industrial waste site.</title>
        <authorList>
            <person name="Yu Q."/>
            <person name="Qi Y."/>
            <person name="Zhang H."/>
            <person name="Lu Y."/>
            <person name="Pu J."/>
        </authorList>
    </citation>
    <scope>NUCLEOTIDE SEQUENCE [LARGE SCALE GENOMIC DNA]</scope>
    <source>
        <strain evidence="2 3">IITR13</strain>
    </source>
</reference>
<dbReference type="EMBL" id="RRCF01000001">
    <property type="protein sequence ID" value="RRJ23390.1"/>
    <property type="molecule type" value="Genomic_DNA"/>
</dbReference>
<feature type="signal peptide" evidence="1">
    <location>
        <begin position="1"/>
        <end position="19"/>
    </location>
</feature>
<feature type="chain" id="PRO_5018592964" description="Secreted protein" evidence="1">
    <location>
        <begin position="20"/>
        <end position="97"/>
    </location>
</feature>
<evidence type="ECO:0000313" key="3">
    <source>
        <dbReference type="Proteomes" id="UP000276260"/>
    </source>
</evidence>
<keyword evidence="3" id="KW-1185">Reference proteome</keyword>
<comment type="caution">
    <text evidence="2">The sequence shown here is derived from an EMBL/GenBank/DDBJ whole genome shotgun (WGS) entry which is preliminary data.</text>
</comment>
<proteinExistence type="predicted"/>
<sequence length="97" mass="10958">MRLVMLALAGLSFSTAVLADCIQSPERTQACPHQIYRLGQLENMAKPAMLCICVADFKEFLTVPTDEDEAHKQKLKRLKLEYALGQKIEPILQVLRD</sequence>
<organism evidence="2 3">
    <name type="scientific">Rheinheimera mesophila</name>
    <dbReference type="NCBI Taxonomy" id="1547515"/>
    <lineage>
        <taxon>Bacteria</taxon>
        <taxon>Pseudomonadati</taxon>
        <taxon>Pseudomonadota</taxon>
        <taxon>Gammaproteobacteria</taxon>
        <taxon>Chromatiales</taxon>
        <taxon>Chromatiaceae</taxon>
        <taxon>Rheinheimera</taxon>
    </lineage>
</organism>
<protein>
    <recommendedName>
        <fullName evidence="4">Secreted protein</fullName>
    </recommendedName>
</protein>
<dbReference type="RefSeq" id="WP_046521253.1">
    <property type="nucleotide sequence ID" value="NZ_LAVS01000091.1"/>
</dbReference>
<dbReference type="AlphaFoldDB" id="A0A3P3QSK6"/>
<gene>
    <name evidence="2" type="ORF">EIK76_04785</name>
</gene>
<evidence type="ECO:0000313" key="2">
    <source>
        <dbReference type="EMBL" id="RRJ23390.1"/>
    </source>
</evidence>
<evidence type="ECO:0008006" key="4">
    <source>
        <dbReference type="Google" id="ProtNLM"/>
    </source>
</evidence>
<dbReference type="OrthoDB" id="5770319at2"/>
<accession>A0A3P3QSK6</accession>
<dbReference type="Proteomes" id="UP000276260">
    <property type="component" value="Unassembled WGS sequence"/>
</dbReference>
<name>A0A3P3QSK6_9GAMM</name>